<accession>A0A1I6GP26</accession>
<organism evidence="1 2">
    <name type="scientific">Halogeometricum rufum</name>
    <dbReference type="NCBI Taxonomy" id="553469"/>
    <lineage>
        <taxon>Archaea</taxon>
        <taxon>Methanobacteriati</taxon>
        <taxon>Methanobacteriota</taxon>
        <taxon>Stenosarchaea group</taxon>
        <taxon>Halobacteria</taxon>
        <taxon>Halobacteriales</taxon>
        <taxon>Haloferacaceae</taxon>
        <taxon>Halogeometricum</taxon>
    </lineage>
</organism>
<gene>
    <name evidence="1" type="ORF">SAMN04487947_1448</name>
</gene>
<evidence type="ECO:0000313" key="2">
    <source>
        <dbReference type="Proteomes" id="UP000198531"/>
    </source>
</evidence>
<dbReference type="STRING" id="553469.SAMN04487947_1448"/>
<reference evidence="2" key="1">
    <citation type="submission" date="2016-10" db="EMBL/GenBank/DDBJ databases">
        <authorList>
            <person name="Varghese N."/>
            <person name="Submissions S."/>
        </authorList>
    </citation>
    <scope>NUCLEOTIDE SEQUENCE [LARGE SCALE GENOMIC DNA]</scope>
    <source>
        <strain evidence="2">CGMCC 1.7736</strain>
    </source>
</reference>
<evidence type="ECO:0000313" key="1">
    <source>
        <dbReference type="EMBL" id="SFR43869.1"/>
    </source>
</evidence>
<dbReference type="InterPro" id="IPR055944">
    <property type="entry name" value="DUF7522"/>
</dbReference>
<dbReference type="Pfam" id="PF24366">
    <property type="entry name" value="DUF7522"/>
    <property type="match status" value="1"/>
</dbReference>
<proteinExistence type="predicted"/>
<dbReference type="Proteomes" id="UP000198531">
    <property type="component" value="Unassembled WGS sequence"/>
</dbReference>
<sequence length="142" mass="15802">MPDARVVTHVMDADPDLVSSDLSESIRAACRTAVGDSLRSITYFTPTRFQQIYLRSDLESDADLAGFVEHETDGFRAARAYRGSELGNYEYTVRAFENGYMTRVTRNQHGVFVTTDSITERHSEEVASALSELLAEPISETA</sequence>
<protein>
    <submittedName>
        <fullName evidence="1">Uncharacterized protein</fullName>
    </submittedName>
</protein>
<name>A0A1I6GP26_9EURY</name>
<dbReference type="EMBL" id="FOYT01000001">
    <property type="protein sequence ID" value="SFR43869.1"/>
    <property type="molecule type" value="Genomic_DNA"/>
</dbReference>
<keyword evidence="2" id="KW-1185">Reference proteome</keyword>
<dbReference type="AlphaFoldDB" id="A0A1I6GP26"/>